<comment type="subcellular location">
    <subcellularLocation>
        <location evidence="1 10">Cytoplasm</location>
    </subcellularLocation>
</comment>
<name>A0A964T3H5_9HYPH</name>
<evidence type="ECO:0000256" key="9">
    <source>
        <dbReference type="ARBA" id="ARBA00048573"/>
    </source>
</evidence>
<sequence length="553" mass="61811">MTDRSPFPPELVAAARVSKAWPFEEARKLLARVEKAGFDGEILFETGYGPSGLPHIGTFGEVARTTMVRHAFRVLTGDRVPTRLLCFSDDMDALRKVPDNVPNREALAADLGKPLTQVRDPFGEYESFGGGNNQRLRAFLDRFGFDYEFASATDYYRSGRFDATLLAMLAAYDAVMAIILPTLGPERRETYSPFLPVSERTGRVLQVPMIARDVAAGTVTYRDPDTGEAVTTPVTGGRVKCQWKADWALRWTALGVDYEMAGKDLIDSVLLSSRICKALGGTPPEGFNYELFLDEHGQKISKSKGNGLTIEEWLRYASPESLSLFMFQKPKAAKRLYFDVIPRAADEYYQFLDGYRRQDPGNRLSNPVWHIHAGDPPQEELPVPFSMLLNIASAGNTEEPEILWGYVTRHLPEVTPERYPALDRLIGYAVRYYHDFVKPNKHFRVPDAVEREALEALDSALSALPEDAGPDAVQNAVYDVGRGFERYRNPEKPGPDGRPGVALTWFSTLYEILLGQERGPRFGSFVAIYGIPETRALIRRALRGELRAAAARS</sequence>
<keyword evidence="6 10" id="KW-0067">ATP-binding</keyword>
<keyword evidence="8 10" id="KW-0030">Aminoacyl-tRNA synthetase</keyword>
<dbReference type="RefSeq" id="WP_161139969.1">
    <property type="nucleotide sequence ID" value="NZ_SPKJ01000018.1"/>
</dbReference>
<dbReference type="EMBL" id="SPKJ01000018">
    <property type="protein sequence ID" value="MYZ47619.1"/>
    <property type="molecule type" value="Genomic_DNA"/>
</dbReference>
<proteinExistence type="inferred from homology"/>
<accession>A0A964T3H5</accession>
<evidence type="ECO:0000256" key="7">
    <source>
        <dbReference type="ARBA" id="ARBA00022917"/>
    </source>
</evidence>
<dbReference type="Proteomes" id="UP000773614">
    <property type="component" value="Unassembled WGS sequence"/>
</dbReference>
<evidence type="ECO:0000256" key="5">
    <source>
        <dbReference type="ARBA" id="ARBA00022741"/>
    </source>
</evidence>
<evidence type="ECO:0000256" key="1">
    <source>
        <dbReference type="ARBA" id="ARBA00004496"/>
    </source>
</evidence>
<comment type="similarity">
    <text evidence="2 10">Belongs to the class-I aminoacyl-tRNA synthetase family.</text>
</comment>
<dbReference type="InterPro" id="IPR020751">
    <property type="entry name" value="aa-tRNA-synth_I_codon-bd_sub2"/>
</dbReference>
<dbReference type="Gene3D" id="1.10.10.350">
    <property type="match status" value="1"/>
</dbReference>
<dbReference type="GO" id="GO:0000049">
    <property type="term" value="F:tRNA binding"/>
    <property type="evidence" value="ECO:0007669"/>
    <property type="project" value="InterPro"/>
</dbReference>
<dbReference type="EC" id="6.1.1.6" evidence="10"/>
<keyword evidence="4 10" id="KW-0436">Ligase</keyword>
<evidence type="ECO:0000313" key="12">
    <source>
        <dbReference type="Proteomes" id="UP000773614"/>
    </source>
</evidence>
<evidence type="ECO:0000256" key="2">
    <source>
        <dbReference type="ARBA" id="ARBA00005594"/>
    </source>
</evidence>
<keyword evidence="12" id="KW-1185">Reference proteome</keyword>
<dbReference type="PROSITE" id="PS00178">
    <property type="entry name" value="AA_TRNA_LIGASE_I"/>
    <property type="match status" value="1"/>
</dbReference>
<reference evidence="11" key="1">
    <citation type="submission" date="2019-03" db="EMBL/GenBank/DDBJ databases">
        <title>Afifella sp. nov., isolated from activated sludge.</title>
        <authorList>
            <person name="Li Q."/>
            <person name="Liu Y."/>
        </authorList>
    </citation>
    <scope>NUCLEOTIDE SEQUENCE</scope>
    <source>
        <strain evidence="11">L72</strain>
    </source>
</reference>
<evidence type="ECO:0000256" key="3">
    <source>
        <dbReference type="ARBA" id="ARBA00022490"/>
    </source>
</evidence>
<comment type="caution">
    <text evidence="11">The sequence shown here is derived from an EMBL/GenBank/DDBJ whole genome shotgun (WGS) entry which is preliminary data.</text>
</comment>
<dbReference type="InterPro" id="IPR002904">
    <property type="entry name" value="Lys-tRNA-ligase"/>
</dbReference>
<dbReference type="HAMAP" id="MF_00177">
    <property type="entry name" value="Lys_tRNA_synth_class1"/>
    <property type="match status" value="1"/>
</dbReference>
<evidence type="ECO:0000256" key="8">
    <source>
        <dbReference type="ARBA" id="ARBA00023146"/>
    </source>
</evidence>
<dbReference type="PANTHER" id="PTHR37940:SF1">
    <property type="entry name" value="LYSINE--TRNA LIGASE"/>
    <property type="match status" value="1"/>
</dbReference>
<feature type="short sequence motif" description="'HIGH' region" evidence="10">
    <location>
        <begin position="50"/>
        <end position="58"/>
    </location>
</feature>
<comment type="catalytic activity">
    <reaction evidence="9 10">
        <text>tRNA(Lys) + L-lysine + ATP = L-lysyl-tRNA(Lys) + AMP + diphosphate</text>
        <dbReference type="Rhea" id="RHEA:20792"/>
        <dbReference type="Rhea" id="RHEA-COMP:9696"/>
        <dbReference type="Rhea" id="RHEA-COMP:9697"/>
        <dbReference type="ChEBI" id="CHEBI:30616"/>
        <dbReference type="ChEBI" id="CHEBI:32551"/>
        <dbReference type="ChEBI" id="CHEBI:33019"/>
        <dbReference type="ChEBI" id="CHEBI:78442"/>
        <dbReference type="ChEBI" id="CHEBI:78529"/>
        <dbReference type="ChEBI" id="CHEBI:456215"/>
        <dbReference type="EC" id="6.1.1.6"/>
    </reaction>
</comment>
<dbReference type="Gene3D" id="3.40.50.620">
    <property type="entry name" value="HUPs"/>
    <property type="match status" value="2"/>
</dbReference>
<gene>
    <name evidence="10" type="primary">lysS</name>
    <name evidence="11" type="ORF">E4O86_07825</name>
</gene>
<dbReference type="SUPFAM" id="SSF48163">
    <property type="entry name" value="An anticodon-binding domain of class I aminoacyl-tRNA synthetases"/>
    <property type="match status" value="1"/>
</dbReference>
<keyword evidence="5 10" id="KW-0547">Nucleotide-binding</keyword>
<evidence type="ECO:0000256" key="10">
    <source>
        <dbReference type="HAMAP-Rule" id="MF_00177"/>
    </source>
</evidence>
<dbReference type="Pfam" id="PF01921">
    <property type="entry name" value="tRNA-synt_1f"/>
    <property type="match status" value="1"/>
</dbReference>
<evidence type="ECO:0000313" key="11">
    <source>
        <dbReference type="EMBL" id="MYZ47619.1"/>
    </source>
</evidence>
<dbReference type="SUPFAM" id="SSF52374">
    <property type="entry name" value="Nucleotidylyl transferase"/>
    <property type="match status" value="1"/>
</dbReference>
<dbReference type="OrthoDB" id="9803151at2"/>
<dbReference type="AlphaFoldDB" id="A0A964T3H5"/>
<evidence type="ECO:0000256" key="6">
    <source>
        <dbReference type="ARBA" id="ARBA00022840"/>
    </source>
</evidence>
<organism evidence="11 12">
    <name type="scientific">Propylenella binzhouense</name>
    <dbReference type="NCBI Taxonomy" id="2555902"/>
    <lineage>
        <taxon>Bacteria</taxon>
        <taxon>Pseudomonadati</taxon>
        <taxon>Pseudomonadota</taxon>
        <taxon>Alphaproteobacteria</taxon>
        <taxon>Hyphomicrobiales</taxon>
        <taxon>Propylenellaceae</taxon>
        <taxon>Propylenella</taxon>
    </lineage>
</organism>
<dbReference type="GO" id="GO:0004824">
    <property type="term" value="F:lysine-tRNA ligase activity"/>
    <property type="evidence" value="ECO:0007669"/>
    <property type="project" value="UniProtKB-UniRule"/>
</dbReference>
<keyword evidence="3 10" id="KW-0963">Cytoplasm</keyword>
<dbReference type="NCBIfam" id="NF001968">
    <property type="entry name" value="PRK00750.1-2"/>
    <property type="match status" value="1"/>
</dbReference>
<dbReference type="InterPro" id="IPR001412">
    <property type="entry name" value="aa-tRNA-synth_I_CS"/>
</dbReference>
<evidence type="ECO:0000256" key="4">
    <source>
        <dbReference type="ARBA" id="ARBA00022598"/>
    </source>
</evidence>
<feature type="binding site" evidence="10">
    <location>
        <position position="302"/>
    </location>
    <ligand>
        <name>ATP</name>
        <dbReference type="ChEBI" id="CHEBI:30616"/>
    </ligand>
</feature>
<dbReference type="InterPro" id="IPR014729">
    <property type="entry name" value="Rossmann-like_a/b/a_fold"/>
</dbReference>
<dbReference type="GO" id="GO:0005737">
    <property type="term" value="C:cytoplasm"/>
    <property type="evidence" value="ECO:0007669"/>
    <property type="project" value="UniProtKB-SubCell"/>
</dbReference>
<dbReference type="InterPro" id="IPR008925">
    <property type="entry name" value="aa_tRNA-synth_I_cd-bd_sf"/>
</dbReference>
<dbReference type="PANTHER" id="PTHR37940">
    <property type="entry name" value="LYSINE--TRNA LIGASE"/>
    <property type="match status" value="1"/>
</dbReference>
<keyword evidence="7 10" id="KW-0648">Protein biosynthesis</keyword>
<dbReference type="GO" id="GO:0006430">
    <property type="term" value="P:lysyl-tRNA aminoacylation"/>
    <property type="evidence" value="ECO:0007669"/>
    <property type="project" value="UniProtKB-UniRule"/>
</dbReference>
<dbReference type="GO" id="GO:0005524">
    <property type="term" value="F:ATP binding"/>
    <property type="evidence" value="ECO:0007669"/>
    <property type="project" value="UniProtKB-UniRule"/>
</dbReference>
<feature type="short sequence motif" description="'KMSKS' region" evidence="10">
    <location>
        <begin position="299"/>
        <end position="303"/>
    </location>
</feature>
<protein>
    <recommendedName>
        <fullName evidence="10">Lysine--tRNA ligase</fullName>
        <ecNumber evidence="10">6.1.1.6</ecNumber>
    </recommendedName>
    <alternativeName>
        <fullName evidence="10">Lysyl-tRNA synthetase</fullName>
        <shortName evidence="10">LysRS</shortName>
    </alternativeName>
</protein>